<evidence type="ECO:0000259" key="1">
    <source>
        <dbReference type="PROSITE" id="PS51833"/>
    </source>
</evidence>
<accession>A0A517U6U6</accession>
<dbReference type="PANTHER" id="PTHR33525:SF3">
    <property type="entry name" value="RIBONUCLEASE Y"/>
    <property type="match status" value="1"/>
</dbReference>
<reference evidence="2 3" key="1">
    <citation type="submission" date="2019-02" db="EMBL/GenBank/DDBJ databases">
        <title>Deep-cultivation of Planctomycetes and their phenomic and genomic characterization uncovers novel biology.</title>
        <authorList>
            <person name="Wiegand S."/>
            <person name="Jogler M."/>
            <person name="Boedeker C."/>
            <person name="Pinto D."/>
            <person name="Vollmers J."/>
            <person name="Rivas-Marin E."/>
            <person name="Kohn T."/>
            <person name="Peeters S.H."/>
            <person name="Heuer A."/>
            <person name="Rast P."/>
            <person name="Oberbeckmann S."/>
            <person name="Bunk B."/>
            <person name="Jeske O."/>
            <person name="Meyerdierks A."/>
            <person name="Storesund J.E."/>
            <person name="Kallscheuer N."/>
            <person name="Luecker S."/>
            <person name="Lage O.M."/>
            <person name="Pohl T."/>
            <person name="Merkel B.J."/>
            <person name="Hornburger P."/>
            <person name="Mueller R.-W."/>
            <person name="Bruemmer F."/>
            <person name="Labrenz M."/>
            <person name="Spormann A.M."/>
            <person name="Op den Camp H."/>
            <person name="Overmann J."/>
            <person name="Amann R."/>
            <person name="Jetten M.S.M."/>
            <person name="Mascher T."/>
            <person name="Medema M.H."/>
            <person name="Devos D.P."/>
            <person name="Kaster A.-K."/>
            <person name="Ovreas L."/>
            <person name="Rohde M."/>
            <person name="Galperin M.Y."/>
            <person name="Jogler C."/>
        </authorList>
    </citation>
    <scope>NUCLEOTIDE SEQUENCE [LARGE SCALE GENOMIC DNA]</scope>
    <source>
        <strain evidence="2 3">I41</strain>
        <plasmid evidence="3">pi41_1</plasmid>
    </source>
</reference>
<dbReference type="KEGG" id="llh:I41_55940"/>
<organism evidence="2 3">
    <name type="scientific">Lacipirellula limnantheis</name>
    <dbReference type="NCBI Taxonomy" id="2528024"/>
    <lineage>
        <taxon>Bacteria</taxon>
        <taxon>Pseudomonadati</taxon>
        <taxon>Planctomycetota</taxon>
        <taxon>Planctomycetia</taxon>
        <taxon>Pirellulales</taxon>
        <taxon>Lacipirellulaceae</taxon>
        <taxon>Lacipirellula</taxon>
    </lineage>
</organism>
<dbReference type="EMBL" id="CP036340">
    <property type="protein sequence ID" value="QDT76344.1"/>
    <property type="molecule type" value="Genomic_DNA"/>
</dbReference>
<evidence type="ECO:0000313" key="2">
    <source>
        <dbReference type="EMBL" id="QDT76344.1"/>
    </source>
</evidence>
<dbReference type="Pfam" id="PF08668">
    <property type="entry name" value="HDOD"/>
    <property type="match status" value="1"/>
</dbReference>
<name>A0A517U6U6_9BACT</name>
<dbReference type="RefSeq" id="WP_145436584.1">
    <property type="nucleotide sequence ID" value="NZ_CP036340.1"/>
</dbReference>
<gene>
    <name evidence="2" type="ORF">I41_55940</name>
</gene>
<proteinExistence type="predicted"/>
<dbReference type="InterPro" id="IPR003607">
    <property type="entry name" value="HD/PDEase_dom"/>
</dbReference>
<dbReference type="SMART" id="SM00471">
    <property type="entry name" value="HDc"/>
    <property type="match status" value="1"/>
</dbReference>
<dbReference type="AlphaFoldDB" id="A0A517U6U6"/>
<dbReference type="InterPro" id="IPR052340">
    <property type="entry name" value="RNase_Y/CdgJ"/>
</dbReference>
<dbReference type="InterPro" id="IPR013976">
    <property type="entry name" value="HDOD"/>
</dbReference>
<feature type="domain" description="HDOD" evidence="1">
    <location>
        <begin position="30"/>
        <end position="226"/>
    </location>
</feature>
<dbReference type="CDD" id="cd00077">
    <property type="entry name" value="HDc"/>
    <property type="match status" value="1"/>
</dbReference>
<evidence type="ECO:0000313" key="3">
    <source>
        <dbReference type="Proteomes" id="UP000317909"/>
    </source>
</evidence>
<dbReference type="SUPFAM" id="SSF109604">
    <property type="entry name" value="HD-domain/PDEase-like"/>
    <property type="match status" value="1"/>
</dbReference>
<dbReference type="PROSITE" id="PS51833">
    <property type="entry name" value="HDOD"/>
    <property type="match status" value="1"/>
</dbReference>
<sequence>MPTTERRGNVASTADDSSVVQTMIRQSGQFATLPALAMKIIEIAEDPRSTWDDLHQVIAIDPAYGVRLLKLVNSPYYGLPRPIGTLHEALALLGFRAVKNVAISTSLGKLFRGGRIRATFDARDLWTHSIAVATAAQLLSRSTNVSPDEAFLAGLVHDLGILVELQAQVASFASMMDRLQTDDTLTFRCAENMTWQTTHEALGLAVCETWRFPAHLCLTAGFHHRPWELAAADQMLPALVHVADVLAARQRLGYSRTVETLDLSPETLCLADLNEQAVLDVEAALPNAVDEACQILAES</sequence>
<protein>
    <submittedName>
        <fullName evidence="2">HDOD domain protein</fullName>
    </submittedName>
</protein>
<dbReference type="PANTHER" id="PTHR33525">
    <property type="match status" value="1"/>
</dbReference>
<keyword evidence="3" id="KW-1185">Reference proteome</keyword>
<keyword evidence="2" id="KW-0614">Plasmid</keyword>
<dbReference type="Proteomes" id="UP000317909">
    <property type="component" value="Plasmid pI41_1"/>
</dbReference>
<dbReference type="OrthoDB" id="243535at2"/>
<dbReference type="Gene3D" id="1.10.3210.10">
    <property type="entry name" value="Hypothetical protein af1432"/>
    <property type="match status" value="1"/>
</dbReference>
<geneLocation type="plasmid" evidence="3">
    <name>pi41_1</name>
</geneLocation>